<dbReference type="InterPro" id="IPR052394">
    <property type="entry name" value="LRR-containing"/>
</dbReference>
<dbReference type="InterPro" id="IPR032675">
    <property type="entry name" value="LRR_dom_sf"/>
</dbReference>
<dbReference type="Gene3D" id="3.80.10.10">
    <property type="entry name" value="Ribonuclease Inhibitor"/>
    <property type="match status" value="2"/>
</dbReference>
<dbReference type="EMBL" id="CAJOBH010284408">
    <property type="protein sequence ID" value="CAF5173592.1"/>
    <property type="molecule type" value="Genomic_DNA"/>
</dbReference>
<dbReference type="Pfam" id="PF13516">
    <property type="entry name" value="LRR_6"/>
    <property type="match status" value="2"/>
</dbReference>
<dbReference type="SMART" id="SM00368">
    <property type="entry name" value="LRR_RI"/>
    <property type="match status" value="3"/>
</dbReference>
<reference evidence="2" key="1">
    <citation type="submission" date="2021-02" db="EMBL/GenBank/DDBJ databases">
        <authorList>
            <person name="Nowell W R."/>
        </authorList>
    </citation>
    <scope>NUCLEOTIDE SEQUENCE</scope>
</reference>
<evidence type="ECO:0000313" key="1">
    <source>
        <dbReference type="EMBL" id="CAF4202407.1"/>
    </source>
</evidence>
<evidence type="ECO:0000313" key="3">
    <source>
        <dbReference type="Proteomes" id="UP000681967"/>
    </source>
</evidence>
<dbReference type="EMBL" id="CAJOBJ010019133">
    <property type="protein sequence ID" value="CAF4202407.1"/>
    <property type="molecule type" value="Genomic_DNA"/>
</dbReference>
<gene>
    <name evidence="2" type="ORF">BYL167_LOCUS77782</name>
    <name evidence="1" type="ORF">GIL414_LOCUS21665</name>
</gene>
<feature type="non-terminal residue" evidence="2">
    <location>
        <position position="117"/>
    </location>
</feature>
<accession>A0A8S3GZ88</accession>
<protein>
    <submittedName>
        <fullName evidence="2">Uncharacterized protein</fullName>
    </submittedName>
</protein>
<dbReference type="AlphaFoldDB" id="A0A8S3GZ88"/>
<dbReference type="Pfam" id="PF00560">
    <property type="entry name" value="LRR_1"/>
    <property type="match status" value="1"/>
</dbReference>
<name>A0A8S3GZ88_9BILA</name>
<dbReference type="Proteomes" id="UP000681720">
    <property type="component" value="Unassembled WGS sequence"/>
</dbReference>
<dbReference type="PANTHER" id="PTHR24114:SF2">
    <property type="entry name" value="F-BOX DOMAIN-CONTAINING PROTEIN-RELATED"/>
    <property type="match status" value="1"/>
</dbReference>
<comment type="caution">
    <text evidence="2">The sequence shown here is derived from an EMBL/GenBank/DDBJ whole genome shotgun (WGS) entry which is preliminary data.</text>
</comment>
<dbReference type="SUPFAM" id="SSF52047">
    <property type="entry name" value="RNI-like"/>
    <property type="match status" value="1"/>
</dbReference>
<dbReference type="PANTHER" id="PTHR24114">
    <property type="entry name" value="LEUCINE RICH REPEAT FAMILY PROTEIN"/>
    <property type="match status" value="1"/>
</dbReference>
<dbReference type="InterPro" id="IPR001611">
    <property type="entry name" value="Leu-rich_rpt"/>
</dbReference>
<sequence>MKKNLKGFHKSRTKERISTLALRKNTTLESLDIGETKLTIECMQEIGKMLEMNCTLKSLDLNHNHLEDDALMKNSALTSLDLSMNNLTETSANELACLLEESQTTLTTLSLSHNPLG</sequence>
<evidence type="ECO:0000313" key="2">
    <source>
        <dbReference type="EMBL" id="CAF5173592.1"/>
    </source>
</evidence>
<dbReference type="Proteomes" id="UP000681967">
    <property type="component" value="Unassembled WGS sequence"/>
</dbReference>
<organism evidence="2 3">
    <name type="scientific">Rotaria magnacalcarata</name>
    <dbReference type="NCBI Taxonomy" id="392030"/>
    <lineage>
        <taxon>Eukaryota</taxon>
        <taxon>Metazoa</taxon>
        <taxon>Spiralia</taxon>
        <taxon>Gnathifera</taxon>
        <taxon>Rotifera</taxon>
        <taxon>Eurotatoria</taxon>
        <taxon>Bdelloidea</taxon>
        <taxon>Philodinida</taxon>
        <taxon>Philodinidae</taxon>
        <taxon>Rotaria</taxon>
    </lineage>
</organism>
<proteinExistence type="predicted"/>